<feature type="compositionally biased region" description="Polar residues" evidence="10">
    <location>
        <begin position="767"/>
        <end position="776"/>
    </location>
</feature>
<keyword evidence="3" id="KW-0808">Transferase</keyword>
<dbReference type="InterPro" id="IPR008266">
    <property type="entry name" value="Tyr_kinase_AS"/>
</dbReference>
<dbReference type="InterPro" id="IPR001245">
    <property type="entry name" value="Ser-Thr/Tyr_kinase_cat_dom"/>
</dbReference>
<evidence type="ECO:0000256" key="7">
    <source>
        <dbReference type="ARBA" id="ARBA00023137"/>
    </source>
</evidence>
<evidence type="ECO:0000256" key="5">
    <source>
        <dbReference type="ARBA" id="ARBA00022777"/>
    </source>
</evidence>
<dbReference type="Pfam" id="PF07714">
    <property type="entry name" value="PK_Tyr_Ser-Thr"/>
    <property type="match status" value="1"/>
</dbReference>
<keyword evidence="5" id="KW-0418">Kinase</keyword>
<evidence type="ECO:0000256" key="10">
    <source>
        <dbReference type="SAM" id="MobiDB-lite"/>
    </source>
</evidence>
<protein>
    <recommendedName>
        <fullName evidence="1">non-specific protein-tyrosine kinase</fullName>
        <ecNumber evidence="1">2.7.10.2</ecNumber>
    </recommendedName>
</protein>
<dbReference type="PRINTS" id="PR00109">
    <property type="entry name" value="TYRKINASE"/>
</dbReference>
<feature type="compositionally biased region" description="Basic and acidic residues" evidence="10">
    <location>
        <begin position="792"/>
        <end position="804"/>
    </location>
</feature>
<evidence type="ECO:0000256" key="9">
    <source>
        <dbReference type="PROSITE-ProRule" id="PRU10141"/>
    </source>
</evidence>
<dbReference type="GO" id="GO:0004674">
    <property type="term" value="F:protein serine/threonine kinase activity"/>
    <property type="evidence" value="ECO:0007669"/>
    <property type="project" value="UniProtKB-EC"/>
</dbReference>
<evidence type="ECO:0000256" key="8">
    <source>
        <dbReference type="ARBA" id="ARBA00047899"/>
    </source>
</evidence>
<dbReference type="Gene3D" id="1.10.510.10">
    <property type="entry name" value="Transferase(Phosphotransferase) domain 1"/>
    <property type="match status" value="1"/>
</dbReference>
<feature type="binding site" evidence="9">
    <location>
        <position position="173"/>
    </location>
    <ligand>
        <name>ATP</name>
        <dbReference type="ChEBI" id="CHEBI:30616"/>
    </ligand>
</feature>
<dbReference type="InterPro" id="IPR036028">
    <property type="entry name" value="SH3-like_dom_sf"/>
</dbReference>
<evidence type="ECO:0000256" key="4">
    <source>
        <dbReference type="ARBA" id="ARBA00022741"/>
    </source>
</evidence>
<dbReference type="WBParaSite" id="Hba_17468">
    <property type="protein sequence ID" value="Hba_17468"/>
    <property type="gene ID" value="Hba_17468"/>
</dbReference>
<evidence type="ECO:0000256" key="2">
    <source>
        <dbReference type="ARBA" id="ARBA00022443"/>
    </source>
</evidence>
<dbReference type="CDD" id="cd00174">
    <property type="entry name" value="SH3"/>
    <property type="match status" value="1"/>
</dbReference>
<dbReference type="InterPro" id="IPR000719">
    <property type="entry name" value="Prot_kinase_dom"/>
</dbReference>
<sequence>MPLLNEVKPGAVPIDGTTISGEEGASNGEGVVFSVVGEFSLSKLMQAADLMRYEPKLREELKLRNAADLQYVEEQDLTGIGMSRPEQKRLRKEYSKMYPSGIVGKLKKVFVRSESIDKRDIQIPIEEENDQHVIPIERITLVKELGQGEFGSVWQASWRGGTTGTESMQVAVKCVAPDKLVEAAIMTRMRHDNVVRLYGVVLDTKKVMMVSELATCGSLLQCLHKPALRDSFPVNVLCDYAEQIAKGMAYLESQRLIHRDLAARNVLVFSPKKVKISDFGLSRSLGVGEDYYRSEFSPSLKLPIAWCAPECINFLKFTSASDVWAFGVTLWEMFTQGQMPWNGMTGAQILEAVDLERRILERPSACPEDIYEIMKECWTHAYTDRPTFAQLIVQFPERMPQTVRAVCDCRDSAADHLQFKKDDLIVVIDRTPSAYPDGFYWTGCLRNGRVPKYHLVLKCCQLGLLMVVLRKKMKERTESVVKRYTNIYFTYLDKKELAPSSTSPSTVPQNGQLSSSPVLSQISPIHIRDNIGRAVSIGDTVLNKDAGSLGQMPITSLTSTSISNTHTSTFPGCDSVLKRPSEHNSVLASKFSINNYHFAEPTADNILCDELGHLERDLTDFSLSSINDFSDTRPLLNTMAVKDTMQQLKGNETASKFPLTSAVRVMSSEEMARWQDKQEREHKKAEGRLGVIKKKEAADIALEDPLVDKKSFSACLHSRHSFGTDWSSEAQEAYKLLVECGVGLKATPTPVVCSPLSSRASLERNENIVSMSDNKASSPSSLPPRPMTPPHILEREKPNDREVETQVTDYVPEKRIHVIETKLLNSADKGKIRMQDHHTPPGLPPKSYNYHKPPPRRPPKAKQVAISSNDQSANYDNLNGIGAGKIPPPVPPKPKIK</sequence>
<feature type="region of interest" description="Disordered" evidence="10">
    <location>
        <begin position="827"/>
        <end position="897"/>
    </location>
</feature>
<feature type="region of interest" description="Disordered" evidence="10">
    <location>
        <begin position="764"/>
        <end position="806"/>
    </location>
</feature>
<dbReference type="SUPFAM" id="SSF56112">
    <property type="entry name" value="Protein kinase-like (PK-like)"/>
    <property type="match status" value="1"/>
</dbReference>
<dbReference type="AlphaFoldDB" id="A0A1I7XID6"/>
<dbReference type="InterPro" id="IPR001452">
    <property type="entry name" value="SH3_domain"/>
</dbReference>
<organism evidence="12 13">
    <name type="scientific">Heterorhabditis bacteriophora</name>
    <name type="common">Entomopathogenic nematode worm</name>
    <dbReference type="NCBI Taxonomy" id="37862"/>
    <lineage>
        <taxon>Eukaryota</taxon>
        <taxon>Metazoa</taxon>
        <taxon>Ecdysozoa</taxon>
        <taxon>Nematoda</taxon>
        <taxon>Chromadorea</taxon>
        <taxon>Rhabditida</taxon>
        <taxon>Rhabditina</taxon>
        <taxon>Rhabditomorpha</taxon>
        <taxon>Strongyloidea</taxon>
        <taxon>Heterorhabditidae</taxon>
        <taxon>Heterorhabditis</taxon>
    </lineage>
</organism>
<dbReference type="SMART" id="SM00219">
    <property type="entry name" value="TyrKc"/>
    <property type="match status" value="1"/>
</dbReference>
<dbReference type="GO" id="GO:0004715">
    <property type="term" value="F:non-membrane spanning protein tyrosine kinase activity"/>
    <property type="evidence" value="ECO:0007669"/>
    <property type="project" value="UniProtKB-EC"/>
</dbReference>
<dbReference type="Pfam" id="PF22931">
    <property type="entry name" value="SAM_TNK"/>
    <property type="match status" value="1"/>
</dbReference>
<feature type="domain" description="Protein kinase" evidence="11">
    <location>
        <begin position="139"/>
        <end position="399"/>
    </location>
</feature>
<dbReference type="EC" id="2.7.10.2" evidence="1"/>
<keyword evidence="2" id="KW-0728">SH3 domain</keyword>
<dbReference type="PANTHER" id="PTHR24418">
    <property type="entry name" value="TYROSINE-PROTEIN KINASE"/>
    <property type="match status" value="1"/>
</dbReference>
<dbReference type="InterPro" id="IPR017441">
    <property type="entry name" value="Protein_kinase_ATP_BS"/>
</dbReference>
<proteinExistence type="predicted"/>
<comment type="catalytic activity">
    <reaction evidence="8">
        <text>L-threonyl-[protein] + ATP = O-phospho-L-threonyl-[protein] + ADP + H(+)</text>
        <dbReference type="Rhea" id="RHEA:46608"/>
        <dbReference type="Rhea" id="RHEA-COMP:11060"/>
        <dbReference type="Rhea" id="RHEA-COMP:11605"/>
        <dbReference type="ChEBI" id="CHEBI:15378"/>
        <dbReference type="ChEBI" id="CHEBI:30013"/>
        <dbReference type="ChEBI" id="CHEBI:30616"/>
        <dbReference type="ChEBI" id="CHEBI:61977"/>
        <dbReference type="ChEBI" id="CHEBI:456216"/>
        <dbReference type="EC" id="2.7.11.1"/>
    </reaction>
</comment>
<feature type="compositionally biased region" description="Pro residues" evidence="10">
    <location>
        <begin position="886"/>
        <end position="897"/>
    </location>
</feature>
<reference evidence="13" key="1">
    <citation type="submission" date="2016-11" db="UniProtKB">
        <authorList>
            <consortium name="WormBaseParasite"/>
        </authorList>
    </citation>
    <scope>IDENTIFICATION</scope>
</reference>
<evidence type="ECO:0000256" key="1">
    <source>
        <dbReference type="ARBA" id="ARBA00011903"/>
    </source>
</evidence>
<dbReference type="PROSITE" id="PS00107">
    <property type="entry name" value="PROTEIN_KINASE_ATP"/>
    <property type="match status" value="1"/>
</dbReference>
<evidence type="ECO:0000256" key="3">
    <source>
        <dbReference type="ARBA" id="ARBA00022679"/>
    </source>
</evidence>
<dbReference type="Gene3D" id="2.30.30.40">
    <property type="entry name" value="SH3 Domains"/>
    <property type="match status" value="1"/>
</dbReference>
<dbReference type="FunFam" id="1.10.510.10:FF:000521">
    <property type="entry name" value="Tyrosine-protein kinase pr2"/>
    <property type="match status" value="1"/>
</dbReference>
<dbReference type="InterPro" id="IPR020635">
    <property type="entry name" value="Tyr_kinase_cat_dom"/>
</dbReference>
<feature type="compositionally biased region" description="Basic and acidic residues" evidence="10">
    <location>
        <begin position="828"/>
        <end position="839"/>
    </location>
</feature>
<dbReference type="PROSITE" id="PS00109">
    <property type="entry name" value="PROTEIN_KINASE_TYR"/>
    <property type="match status" value="1"/>
</dbReference>
<evidence type="ECO:0000256" key="6">
    <source>
        <dbReference type="ARBA" id="ARBA00022840"/>
    </source>
</evidence>
<dbReference type="GO" id="GO:0005524">
    <property type="term" value="F:ATP binding"/>
    <property type="evidence" value="ECO:0007669"/>
    <property type="project" value="UniProtKB-UniRule"/>
</dbReference>
<dbReference type="InterPro" id="IPR050198">
    <property type="entry name" value="Non-receptor_tyrosine_kinases"/>
</dbReference>
<accession>A0A1I7XID6</accession>
<keyword evidence="12" id="KW-1185">Reference proteome</keyword>
<dbReference type="InterPro" id="IPR011009">
    <property type="entry name" value="Kinase-like_dom_sf"/>
</dbReference>
<keyword evidence="6 9" id="KW-0067">ATP-binding</keyword>
<dbReference type="Proteomes" id="UP000095283">
    <property type="component" value="Unplaced"/>
</dbReference>
<evidence type="ECO:0000259" key="11">
    <source>
        <dbReference type="PROSITE" id="PS50011"/>
    </source>
</evidence>
<dbReference type="SUPFAM" id="SSF50044">
    <property type="entry name" value="SH3-domain"/>
    <property type="match status" value="1"/>
</dbReference>
<dbReference type="PROSITE" id="PS50011">
    <property type="entry name" value="PROTEIN_KINASE_DOM"/>
    <property type="match status" value="1"/>
</dbReference>
<keyword evidence="4 9" id="KW-0547">Nucleotide-binding</keyword>
<dbReference type="Pfam" id="PF07653">
    <property type="entry name" value="SH3_2"/>
    <property type="match status" value="1"/>
</dbReference>
<keyword evidence="7" id="KW-0829">Tyrosine-protein kinase</keyword>
<evidence type="ECO:0000313" key="12">
    <source>
        <dbReference type="Proteomes" id="UP000095283"/>
    </source>
</evidence>
<dbReference type="InterPro" id="IPR055175">
    <property type="entry name" value="ACK/TNK-like_SAM"/>
</dbReference>
<feature type="compositionally biased region" description="Polar residues" evidence="10">
    <location>
        <begin position="865"/>
        <end position="877"/>
    </location>
</feature>
<evidence type="ECO:0000313" key="13">
    <source>
        <dbReference type="WBParaSite" id="Hba_17468"/>
    </source>
</evidence>
<name>A0A1I7XID6_HETBA</name>